<evidence type="ECO:0000256" key="4">
    <source>
        <dbReference type="ARBA" id="ARBA00022692"/>
    </source>
</evidence>
<evidence type="ECO:0000256" key="3">
    <source>
        <dbReference type="ARBA" id="ARBA00022448"/>
    </source>
</evidence>
<dbReference type="AlphaFoldDB" id="A0A7J0F100"/>
<evidence type="ECO:0000256" key="2">
    <source>
        <dbReference type="ARBA" id="ARBA00006375"/>
    </source>
</evidence>
<evidence type="ECO:0000313" key="13">
    <source>
        <dbReference type="Proteomes" id="UP000585474"/>
    </source>
</evidence>
<keyword evidence="3 11" id="KW-0813">Transport</keyword>
<dbReference type="Gene3D" id="1.50.40.10">
    <property type="entry name" value="Mitochondrial carrier domain"/>
    <property type="match status" value="1"/>
</dbReference>
<gene>
    <name evidence="12" type="ORF">Acr_08g0007360</name>
</gene>
<dbReference type="InterPro" id="IPR023395">
    <property type="entry name" value="MCP_dom_sf"/>
</dbReference>
<dbReference type="InterPro" id="IPR011009">
    <property type="entry name" value="Kinase-like_dom_sf"/>
</dbReference>
<dbReference type="InterPro" id="IPR018108">
    <property type="entry name" value="MCP_transmembrane"/>
</dbReference>
<name>A0A7J0F100_9ERIC</name>
<comment type="subcellular location">
    <subcellularLocation>
        <location evidence="1">Mitochondrion inner membrane</location>
        <topology evidence="1">Multi-pass membrane protein</topology>
    </subcellularLocation>
</comment>
<evidence type="ECO:0000256" key="1">
    <source>
        <dbReference type="ARBA" id="ARBA00004448"/>
    </source>
</evidence>
<evidence type="ECO:0000256" key="10">
    <source>
        <dbReference type="PROSITE-ProRule" id="PRU00282"/>
    </source>
</evidence>
<comment type="similarity">
    <text evidence="2 11">Belongs to the mitochondrial carrier (TC 2.A.29) family.</text>
</comment>
<protein>
    <submittedName>
        <fullName evidence="12">Manganese tracking factor for mitochondrial SOD2</fullName>
    </submittedName>
</protein>
<dbReference type="Pfam" id="PF00153">
    <property type="entry name" value="Mito_carr"/>
    <property type="match status" value="1"/>
</dbReference>
<evidence type="ECO:0000313" key="12">
    <source>
        <dbReference type="EMBL" id="GFY92340.1"/>
    </source>
</evidence>
<keyword evidence="9 10" id="KW-0472">Membrane</keyword>
<dbReference type="OrthoDB" id="1747031at2759"/>
<evidence type="ECO:0000256" key="9">
    <source>
        <dbReference type="ARBA" id="ARBA00023136"/>
    </source>
</evidence>
<dbReference type="PROSITE" id="PS50920">
    <property type="entry name" value="SOLCAR"/>
    <property type="match status" value="1"/>
</dbReference>
<keyword evidence="7" id="KW-1133">Transmembrane helix</keyword>
<evidence type="ECO:0000256" key="6">
    <source>
        <dbReference type="ARBA" id="ARBA00022792"/>
    </source>
</evidence>
<evidence type="ECO:0000256" key="8">
    <source>
        <dbReference type="ARBA" id="ARBA00023128"/>
    </source>
</evidence>
<dbReference type="Gene3D" id="1.10.510.10">
    <property type="entry name" value="Transferase(Phosphotransferase) domain 1"/>
    <property type="match status" value="1"/>
</dbReference>
<dbReference type="EMBL" id="BJWL01000008">
    <property type="protein sequence ID" value="GFY92340.1"/>
    <property type="molecule type" value="Genomic_DNA"/>
</dbReference>
<dbReference type="Proteomes" id="UP000585474">
    <property type="component" value="Unassembled WGS sequence"/>
</dbReference>
<feature type="repeat" description="Solcar" evidence="10">
    <location>
        <begin position="95"/>
        <end position="183"/>
    </location>
</feature>
<dbReference type="InterPro" id="IPR045315">
    <property type="entry name" value="Mtm1-like"/>
</dbReference>
<organism evidence="12 13">
    <name type="scientific">Actinidia rufa</name>
    <dbReference type="NCBI Taxonomy" id="165716"/>
    <lineage>
        <taxon>Eukaryota</taxon>
        <taxon>Viridiplantae</taxon>
        <taxon>Streptophyta</taxon>
        <taxon>Embryophyta</taxon>
        <taxon>Tracheophyta</taxon>
        <taxon>Spermatophyta</taxon>
        <taxon>Magnoliopsida</taxon>
        <taxon>eudicotyledons</taxon>
        <taxon>Gunneridae</taxon>
        <taxon>Pentapetalae</taxon>
        <taxon>asterids</taxon>
        <taxon>Ericales</taxon>
        <taxon>Actinidiaceae</taxon>
        <taxon>Actinidia</taxon>
    </lineage>
</organism>
<dbReference type="SUPFAM" id="SSF56112">
    <property type="entry name" value="Protein kinase-like (PK-like)"/>
    <property type="match status" value="1"/>
</dbReference>
<evidence type="ECO:0000256" key="7">
    <source>
        <dbReference type="ARBA" id="ARBA00022989"/>
    </source>
</evidence>
<evidence type="ECO:0000256" key="11">
    <source>
        <dbReference type="RuleBase" id="RU000488"/>
    </source>
</evidence>
<reference evidence="12 13" key="1">
    <citation type="submission" date="2019-07" db="EMBL/GenBank/DDBJ databases">
        <title>De Novo Assembly of kiwifruit Actinidia rufa.</title>
        <authorList>
            <person name="Sugita-Konishi S."/>
            <person name="Sato K."/>
            <person name="Mori E."/>
            <person name="Abe Y."/>
            <person name="Kisaki G."/>
            <person name="Hamano K."/>
            <person name="Suezawa K."/>
            <person name="Otani M."/>
            <person name="Fukuda T."/>
            <person name="Manabe T."/>
            <person name="Gomi K."/>
            <person name="Tabuchi M."/>
            <person name="Akimitsu K."/>
            <person name="Kataoka I."/>
        </authorList>
    </citation>
    <scope>NUCLEOTIDE SEQUENCE [LARGE SCALE GENOMIC DNA]</scope>
    <source>
        <strain evidence="13">cv. Fuchu</strain>
    </source>
</reference>
<comment type="caution">
    <text evidence="12">The sequence shown here is derived from an EMBL/GenBank/DDBJ whole genome shotgun (WGS) entry which is preliminary data.</text>
</comment>
<sequence>MHFKTSNFWMNAFQGIQRAQNGVKPPGVWKRLAGVISPIGGTNNIQNLQSYDILWTGLRAPLARDVPLFAICWSTLQPIRRRILGLLGDETSAANVLGANFCAGFVAGTIAAATTCPLDVAKTRQKIQKDPTGALKVTTKQTLLENSEGGGMRGLFIGFGPRVARAGPSVGIVVGAWTRGVRRANVRGASHEEHHLHGSRVAICFLLYLSLGITAIEMAKGEPPLADLHPMRVLFIIPRENPPSWVSFSRPLKEFVSQCLQRVPAEVSTYAI</sequence>
<evidence type="ECO:0000256" key="5">
    <source>
        <dbReference type="ARBA" id="ARBA00022737"/>
    </source>
</evidence>
<keyword evidence="4 10" id="KW-0812">Transmembrane</keyword>
<dbReference type="PANTHER" id="PTHR45760">
    <property type="entry name" value="FI19922P1-RELATED"/>
    <property type="match status" value="1"/>
</dbReference>
<proteinExistence type="inferred from homology"/>
<dbReference type="GO" id="GO:1990542">
    <property type="term" value="P:mitochondrial transmembrane transport"/>
    <property type="evidence" value="ECO:0007669"/>
    <property type="project" value="InterPro"/>
</dbReference>
<keyword evidence="5" id="KW-0677">Repeat</keyword>
<keyword evidence="13" id="KW-1185">Reference proteome</keyword>
<keyword evidence="6" id="KW-0999">Mitochondrion inner membrane</keyword>
<accession>A0A7J0F100</accession>
<dbReference type="SUPFAM" id="SSF103506">
    <property type="entry name" value="Mitochondrial carrier"/>
    <property type="match status" value="1"/>
</dbReference>
<keyword evidence="8" id="KW-0496">Mitochondrion</keyword>
<dbReference type="PANTHER" id="PTHR45760:SF6">
    <property type="entry name" value="MITOCHONDRIAL SUBSTRATE CARRIER FAMILY PROTEIN"/>
    <property type="match status" value="1"/>
</dbReference>
<dbReference type="GO" id="GO:0005743">
    <property type="term" value="C:mitochondrial inner membrane"/>
    <property type="evidence" value="ECO:0007669"/>
    <property type="project" value="UniProtKB-SubCell"/>
</dbReference>